<keyword evidence="2" id="KW-1185">Reference proteome</keyword>
<protein>
    <submittedName>
        <fullName evidence="1">Uncharacterized protein</fullName>
    </submittedName>
</protein>
<sequence>MPSAENSHLLQVVLTVVGADNLVRGDTATGFVEIEVENSQPCRTESSSSHPSLRWNSTFTFNIRKAGVIRFRLYRFTGSGCNEPIETEVYAEVLHTIDELLALRGQDDGK</sequence>
<evidence type="ECO:0000313" key="2">
    <source>
        <dbReference type="Proteomes" id="UP000790709"/>
    </source>
</evidence>
<comment type="caution">
    <text evidence="1">The sequence shown here is derived from an EMBL/GenBank/DDBJ whole genome shotgun (WGS) entry which is preliminary data.</text>
</comment>
<accession>A0ACB8BEA6</accession>
<name>A0ACB8BEA6_9AGAM</name>
<dbReference type="EMBL" id="MU266434">
    <property type="protein sequence ID" value="KAH7924067.1"/>
    <property type="molecule type" value="Genomic_DNA"/>
</dbReference>
<proteinExistence type="predicted"/>
<dbReference type="Proteomes" id="UP000790709">
    <property type="component" value="Unassembled WGS sequence"/>
</dbReference>
<gene>
    <name evidence="1" type="ORF">BV22DRAFT_1130111</name>
</gene>
<reference evidence="1" key="1">
    <citation type="journal article" date="2021" name="New Phytol.">
        <title>Evolutionary innovations through gain and loss of genes in the ectomycorrhizal Boletales.</title>
        <authorList>
            <person name="Wu G."/>
            <person name="Miyauchi S."/>
            <person name="Morin E."/>
            <person name="Kuo A."/>
            <person name="Drula E."/>
            <person name="Varga T."/>
            <person name="Kohler A."/>
            <person name="Feng B."/>
            <person name="Cao Y."/>
            <person name="Lipzen A."/>
            <person name="Daum C."/>
            <person name="Hundley H."/>
            <person name="Pangilinan J."/>
            <person name="Johnson J."/>
            <person name="Barry K."/>
            <person name="LaButti K."/>
            <person name="Ng V."/>
            <person name="Ahrendt S."/>
            <person name="Min B."/>
            <person name="Choi I.G."/>
            <person name="Park H."/>
            <person name="Plett J.M."/>
            <person name="Magnuson J."/>
            <person name="Spatafora J.W."/>
            <person name="Nagy L.G."/>
            <person name="Henrissat B."/>
            <person name="Grigoriev I.V."/>
            <person name="Yang Z.L."/>
            <person name="Xu J."/>
            <person name="Martin F.M."/>
        </authorList>
    </citation>
    <scope>NUCLEOTIDE SEQUENCE</scope>
    <source>
        <strain evidence="1">KUC20120723A-06</strain>
    </source>
</reference>
<evidence type="ECO:0000313" key="1">
    <source>
        <dbReference type="EMBL" id="KAH7924067.1"/>
    </source>
</evidence>
<organism evidence="1 2">
    <name type="scientific">Leucogyrophana mollusca</name>
    <dbReference type="NCBI Taxonomy" id="85980"/>
    <lineage>
        <taxon>Eukaryota</taxon>
        <taxon>Fungi</taxon>
        <taxon>Dikarya</taxon>
        <taxon>Basidiomycota</taxon>
        <taxon>Agaricomycotina</taxon>
        <taxon>Agaricomycetes</taxon>
        <taxon>Agaricomycetidae</taxon>
        <taxon>Boletales</taxon>
        <taxon>Boletales incertae sedis</taxon>
        <taxon>Leucogyrophana</taxon>
    </lineage>
</organism>